<comment type="caution">
    <text evidence="2">The sequence shown here is derived from an EMBL/GenBank/DDBJ whole genome shotgun (WGS) entry which is preliminary data.</text>
</comment>
<reference evidence="2 3" key="1">
    <citation type="submission" date="2017-10" db="EMBL/GenBank/DDBJ databases">
        <title>Genomics of the genus Arcobacter.</title>
        <authorList>
            <person name="Perez-Cataluna A."/>
            <person name="Figueras M.J."/>
        </authorList>
    </citation>
    <scope>NUCLEOTIDE SEQUENCE [LARGE SCALE GENOMIC DNA]</scope>
    <source>
        <strain evidence="2 3">CECT 8441</strain>
    </source>
</reference>
<evidence type="ECO:0000313" key="2">
    <source>
        <dbReference type="EMBL" id="RXK04072.1"/>
    </source>
</evidence>
<dbReference type="SUPFAM" id="SSF56925">
    <property type="entry name" value="OMPA-like"/>
    <property type="match status" value="1"/>
</dbReference>
<keyword evidence="3" id="KW-1185">Reference proteome</keyword>
<proteinExistence type="predicted"/>
<dbReference type="EMBL" id="PDKK01000011">
    <property type="protein sequence ID" value="RXK04072.1"/>
    <property type="molecule type" value="Genomic_DNA"/>
</dbReference>
<dbReference type="Proteomes" id="UP000289758">
    <property type="component" value="Unassembled WGS sequence"/>
</dbReference>
<organism evidence="2 3">
    <name type="scientific">Halarcobacter ebronensis</name>
    <dbReference type="NCBI Taxonomy" id="1462615"/>
    <lineage>
        <taxon>Bacteria</taxon>
        <taxon>Pseudomonadati</taxon>
        <taxon>Campylobacterota</taxon>
        <taxon>Epsilonproteobacteria</taxon>
        <taxon>Campylobacterales</taxon>
        <taxon>Arcobacteraceae</taxon>
        <taxon>Halarcobacter</taxon>
    </lineage>
</organism>
<sequence length="159" mass="18574">MKRFLLFLVFFSLNLYAFDRVNFEYAAWSKDIDIFGIGLQKDLDYKIIENTKLSVEVDAEYVDGENDDMYILSAQPMISYDLTSKLYIQAGVGFAYFSEKSLDDKRFGMHFQFKENIGFGYRITDNFETTLKYTHYSNADLDDENSGIDSVGLKFIYLY</sequence>
<name>A0A4Q1ALE5_9BACT</name>
<dbReference type="AlphaFoldDB" id="A0A4Q1ALE5"/>
<dbReference type="OrthoDB" id="5347772at2"/>
<dbReference type="InterPro" id="IPR018550">
    <property type="entry name" value="Lipid-A_deacylase-rel"/>
</dbReference>
<evidence type="ECO:0008006" key="4">
    <source>
        <dbReference type="Google" id="ProtNLM"/>
    </source>
</evidence>
<evidence type="ECO:0000256" key="1">
    <source>
        <dbReference type="SAM" id="SignalP"/>
    </source>
</evidence>
<keyword evidence="1" id="KW-0732">Signal</keyword>
<gene>
    <name evidence="2" type="ORF">CRV07_11625</name>
</gene>
<dbReference type="RefSeq" id="WP_129087833.1">
    <property type="nucleotide sequence ID" value="NZ_CP053836.1"/>
</dbReference>
<dbReference type="Pfam" id="PF09411">
    <property type="entry name" value="PagL"/>
    <property type="match status" value="1"/>
</dbReference>
<feature type="signal peptide" evidence="1">
    <location>
        <begin position="1"/>
        <end position="17"/>
    </location>
</feature>
<dbReference type="Gene3D" id="2.40.160.20">
    <property type="match status" value="1"/>
</dbReference>
<dbReference type="InterPro" id="IPR011250">
    <property type="entry name" value="OMP/PagP_B-barrel"/>
</dbReference>
<feature type="chain" id="PRO_5020231933" description="Acyloxyacyl hydrolase" evidence="1">
    <location>
        <begin position="18"/>
        <end position="159"/>
    </location>
</feature>
<protein>
    <recommendedName>
        <fullName evidence="4">Acyloxyacyl hydrolase</fullName>
    </recommendedName>
</protein>
<evidence type="ECO:0000313" key="3">
    <source>
        <dbReference type="Proteomes" id="UP000289758"/>
    </source>
</evidence>
<accession>A0A4Q1ALE5</accession>